<dbReference type="EMBL" id="JABSTR010000008">
    <property type="protein sequence ID" value="KAH9378241.1"/>
    <property type="molecule type" value="Genomic_DNA"/>
</dbReference>
<name>A0A9J6GTR6_HAELO</name>
<organism evidence="1 2">
    <name type="scientific">Haemaphysalis longicornis</name>
    <name type="common">Bush tick</name>
    <dbReference type="NCBI Taxonomy" id="44386"/>
    <lineage>
        <taxon>Eukaryota</taxon>
        <taxon>Metazoa</taxon>
        <taxon>Ecdysozoa</taxon>
        <taxon>Arthropoda</taxon>
        <taxon>Chelicerata</taxon>
        <taxon>Arachnida</taxon>
        <taxon>Acari</taxon>
        <taxon>Parasitiformes</taxon>
        <taxon>Ixodida</taxon>
        <taxon>Ixodoidea</taxon>
        <taxon>Ixodidae</taxon>
        <taxon>Haemaphysalinae</taxon>
        <taxon>Haemaphysalis</taxon>
    </lineage>
</organism>
<dbReference type="PANTHER" id="PTHR47272">
    <property type="entry name" value="DDE_TNP_1_7 DOMAIN-CONTAINING PROTEIN"/>
    <property type="match status" value="1"/>
</dbReference>
<dbReference type="PANTHER" id="PTHR47272:SF1">
    <property type="entry name" value="PIGGYBAC TRANSPOSABLE ELEMENT-DERIVED PROTEIN 3-LIKE"/>
    <property type="match status" value="1"/>
</dbReference>
<dbReference type="AlphaFoldDB" id="A0A9J6GTR6"/>
<dbReference type="OrthoDB" id="6436761at2759"/>
<reference evidence="1 2" key="1">
    <citation type="journal article" date="2020" name="Cell">
        <title>Large-Scale Comparative Analyses of Tick Genomes Elucidate Their Genetic Diversity and Vector Capacities.</title>
        <authorList>
            <consortium name="Tick Genome and Microbiome Consortium (TIGMIC)"/>
            <person name="Jia N."/>
            <person name="Wang J."/>
            <person name="Shi W."/>
            <person name="Du L."/>
            <person name="Sun Y."/>
            <person name="Zhan W."/>
            <person name="Jiang J.F."/>
            <person name="Wang Q."/>
            <person name="Zhang B."/>
            <person name="Ji P."/>
            <person name="Bell-Sakyi L."/>
            <person name="Cui X.M."/>
            <person name="Yuan T.T."/>
            <person name="Jiang B.G."/>
            <person name="Yang W.F."/>
            <person name="Lam T.T."/>
            <person name="Chang Q.C."/>
            <person name="Ding S.J."/>
            <person name="Wang X.J."/>
            <person name="Zhu J.G."/>
            <person name="Ruan X.D."/>
            <person name="Zhao L."/>
            <person name="Wei J.T."/>
            <person name="Ye R.Z."/>
            <person name="Que T.C."/>
            <person name="Du C.H."/>
            <person name="Zhou Y.H."/>
            <person name="Cheng J.X."/>
            <person name="Dai P.F."/>
            <person name="Guo W.B."/>
            <person name="Han X.H."/>
            <person name="Huang E.J."/>
            <person name="Li L.F."/>
            <person name="Wei W."/>
            <person name="Gao Y.C."/>
            <person name="Liu J.Z."/>
            <person name="Shao H.Z."/>
            <person name="Wang X."/>
            <person name="Wang C.C."/>
            <person name="Yang T.C."/>
            <person name="Huo Q.B."/>
            <person name="Li W."/>
            <person name="Chen H.Y."/>
            <person name="Chen S.E."/>
            <person name="Zhou L.G."/>
            <person name="Ni X.B."/>
            <person name="Tian J.H."/>
            <person name="Sheng Y."/>
            <person name="Liu T."/>
            <person name="Pan Y.S."/>
            <person name="Xia L.Y."/>
            <person name="Li J."/>
            <person name="Zhao F."/>
            <person name="Cao W.C."/>
        </authorList>
    </citation>
    <scope>NUCLEOTIDE SEQUENCE [LARGE SCALE GENOMIC DNA]</scope>
    <source>
        <strain evidence="1">HaeL-2018</strain>
    </source>
</reference>
<dbReference type="Proteomes" id="UP000821853">
    <property type="component" value="Unassembled WGS sequence"/>
</dbReference>
<gene>
    <name evidence="1" type="ORF">HPB48_021882</name>
</gene>
<evidence type="ECO:0000313" key="2">
    <source>
        <dbReference type="Proteomes" id="UP000821853"/>
    </source>
</evidence>
<sequence>MQVDERERNEKECRGTLDSCVASCGEQDMVVVKRFDNTPVALISNCVGVEATTTVKRWDKSQRIHVPIECPAVGPEYTSMGGVDLLDKMRNSYRFPMRAKRWYLYIFWHTAKWQQSMHVFCACTTERQW</sequence>
<keyword evidence="2" id="KW-1185">Reference proteome</keyword>
<protein>
    <submittedName>
        <fullName evidence="1">Uncharacterized protein</fullName>
    </submittedName>
</protein>
<accession>A0A9J6GTR6</accession>
<evidence type="ECO:0000313" key="1">
    <source>
        <dbReference type="EMBL" id="KAH9378241.1"/>
    </source>
</evidence>
<comment type="caution">
    <text evidence="1">The sequence shown here is derived from an EMBL/GenBank/DDBJ whole genome shotgun (WGS) entry which is preliminary data.</text>
</comment>
<proteinExistence type="predicted"/>
<dbReference type="VEuPathDB" id="VectorBase:HLOH_051070"/>